<dbReference type="InterPro" id="IPR046756">
    <property type="entry name" value="VAS1/VOA1_TM"/>
</dbReference>
<proteinExistence type="inferred from homology"/>
<accession>A0A8J2R1B4</accession>
<evidence type="ECO:0000256" key="2">
    <source>
        <dbReference type="ARBA" id="ARBA00009037"/>
    </source>
</evidence>
<evidence type="ECO:0000256" key="5">
    <source>
        <dbReference type="ARBA" id="ARBA00023136"/>
    </source>
</evidence>
<evidence type="ECO:0000313" key="10">
    <source>
        <dbReference type="EMBL" id="CAG9574883.1"/>
    </source>
</evidence>
<comment type="caution">
    <text evidence="10">The sequence shown here is derived from an EMBL/GenBank/DDBJ whole genome shotgun (WGS) entry which is preliminary data.</text>
</comment>
<name>A0A8J2R1B4_9NEOP</name>
<feature type="transmembrane region" description="Helical" evidence="6">
    <location>
        <begin position="356"/>
        <end position="375"/>
    </location>
</feature>
<evidence type="ECO:0000256" key="7">
    <source>
        <dbReference type="SAM" id="SignalP"/>
    </source>
</evidence>
<organism evidence="10 11">
    <name type="scientific">Danaus chrysippus</name>
    <name type="common">African queen</name>
    <dbReference type="NCBI Taxonomy" id="151541"/>
    <lineage>
        <taxon>Eukaryota</taxon>
        <taxon>Metazoa</taxon>
        <taxon>Ecdysozoa</taxon>
        <taxon>Arthropoda</taxon>
        <taxon>Hexapoda</taxon>
        <taxon>Insecta</taxon>
        <taxon>Pterygota</taxon>
        <taxon>Neoptera</taxon>
        <taxon>Endopterygota</taxon>
        <taxon>Lepidoptera</taxon>
        <taxon>Glossata</taxon>
        <taxon>Ditrysia</taxon>
        <taxon>Papilionoidea</taxon>
        <taxon>Nymphalidae</taxon>
        <taxon>Danainae</taxon>
        <taxon>Danaini</taxon>
        <taxon>Danaina</taxon>
        <taxon>Danaus</taxon>
        <taxon>Anosia</taxon>
    </lineage>
</organism>
<evidence type="ECO:0000259" key="8">
    <source>
        <dbReference type="Pfam" id="PF05827"/>
    </source>
</evidence>
<dbReference type="PANTHER" id="PTHR12471">
    <property type="entry name" value="VACUOLAR ATP SYNTHASE SUBUNIT S1"/>
    <property type="match status" value="1"/>
</dbReference>
<dbReference type="Pfam" id="PF05827">
    <property type="entry name" value="VAS1_LD"/>
    <property type="match status" value="1"/>
</dbReference>
<keyword evidence="5 6" id="KW-0472">Membrane</keyword>
<evidence type="ECO:0000256" key="6">
    <source>
        <dbReference type="SAM" id="Phobius"/>
    </source>
</evidence>
<feature type="domain" description="V-type proton ATPase subunit S1 luminal" evidence="8">
    <location>
        <begin position="248"/>
        <end position="332"/>
    </location>
</feature>
<keyword evidence="3 6" id="KW-0812">Transmembrane</keyword>
<sequence>MAFCRLVFPILVLSVVSCVANLQVPVFLWGDLKTSIKSNPLVSVTESEFEDTLKQEIKDHFTVIFVDESLSVEDFSRKNDDGETAFPYLHANIGNSVYLPAVNNPIEALDNLADPEKVDRVKLTENGLSAEFEPESVKILFITLKDARVGESRTSLLRRHNDFMEEMFTKLQNQYGNVVAIYTADFPSWVVPESHSRVRRQAEPLALNQYSINGLKLYVQDLILSDNGEKTHLNTVSSQSSTFNGSDMLTTIGFGENTLTLRFLQKMGYWYFRTVTVEQKSQPNVSEVLYPIEEVYSYLDMSYRCGQDVIFTNRNYTNFYSLTFTNMKVQPFFKDTNSSIVFGESVNCVGFFSVPIWSGLFVVFILLAITFYGILMMMDIRTMDRFDDPKGKTITINANE</sequence>
<keyword evidence="11" id="KW-1185">Reference proteome</keyword>
<evidence type="ECO:0000256" key="1">
    <source>
        <dbReference type="ARBA" id="ARBA00004167"/>
    </source>
</evidence>
<comment type="subcellular location">
    <subcellularLocation>
        <location evidence="1">Membrane</location>
        <topology evidence="1">Single-pass membrane protein</topology>
    </subcellularLocation>
</comment>
<reference evidence="10" key="1">
    <citation type="submission" date="2021-09" db="EMBL/GenBank/DDBJ databases">
        <authorList>
            <person name="Martin H S."/>
        </authorList>
    </citation>
    <scope>NUCLEOTIDE SEQUENCE</scope>
</reference>
<protein>
    <submittedName>
        <fullName evidence="10">(African queen) hypothetical protein</fullName>
    </submittedName>
</protein>
<evidence type="ECO:0000313" key="11">
    <source>
        <dbReference type="Proteomes" id="UP000789524"/>
    </source>
</evidence>
<dbReference type="OrthoDB" id="19852at2759"/>
<dbReference type="GO" id="GO:0001671">
    <property type="term" value="F:ATPase activator activity"/>
    <property type="evidence" value="ECO:0007669"/>
    <property type="project" value="TreeGrafter"/>
</dbReference>
<keyword evidence="7" id="KW-0732">Signal</keyword>
<dbReference type="InterPro" id="IPR046755">
    <property type="entry name" value="VAS1_LD"/>
</dbReference>
<comment type="similarity">
    <text evidence="2">Belongs to the vacuolar ATPase subunit S1 family.</text>
</comment>
<evidence type="ECO:0000259" key="9">
    <source>
        <dbReference type="Pfam" id="PF20520"/>
    </source>
</evidence>
<dbReference type="Pfam" id="PF20520">
    <property type="entry name" value="Ac45-VOA1_TM"/>
    <property type="match status" value="1"/>
</dbReference>
<feature type="signal peptide" evidence="7">
    <location>
        <begin position="1"/>
        <end position="18"/>
    </location>
</feature>
<dbReference type="AlphaFoldDB" id="A0A8J2R1B4"/>
<dbReference type="GO" id="GO:0033176">
    <property type="term" value="C:proton-transporting V-type ATPase complex"/>
    <property type="evidence" value="ECO:0007669"/>
    <property type="project" value="TreeGrafter"/>
</dbReference>
<feature type="chain" id="PRO_5035156103" evidence="7">
    <location>
        <begin position="19"/>
        <end position="400"/>
    </location>
</feature>
<dbReference type="EMBL" id="CAKASE010000073">
    <property type="protein sequence ID" value="CAG9574883.1"/>
    <property type="molecule type" value="Genomic_DNA"/>
</dbReference>
<dbReference type="PROSITE" id="PS51257">
    <property type="entry name" value="PROKAR_LIPOPROTEIN"/>
    <property type="match status" value="1"/>
</dbReference>
<feature type="domain" description="V-type proton ATPase subunit S1/VOA1 transmembrane" evidence="9">
    <location>
        <begin position="350"/>
        <end position="388"/>
    </location>
</feature>
<dbReference type="InterPro" id="IPR008388">
    <property type="entry name" value="Ac45_acc_su"/>
</dbReference>
<gene>
    <name evidence="10" type="ORF">DCHRY22_LOCUS11082</name>
</gene>
<keyword evidence="4 6" id="KW-1133">Transmembrane helix</keyword>
<dbReference type="PANTHER" id="PTHR12471:SF7">
    <property type="entry name" value="V-TYPE PROTON ATPASE SUBUNIT S1"/>
    <property type="match status" value="1"/>
</dbReference>
<dbReference type="Gene3D" id="2.40.160.110">
    <property type="match status" value="1"/>
</dbReference>
<dbReference type="GO" id="GO:0030641">
    <property type="term" value="P:regulation of cellular pH"/>
    <property type="evidence" value="ECO:0007669"/>
    <property type="project" value="TreeGrafter"/>
</dbReference>
<dbReference type="Proteomes" id="UP000789524">
    <property type="component" value="Unassembled WGS sequence"/>
</dbReference>
<evidence type="ECO:0000256" key="4">
    <source>
        <dbReference type="ARBA" id="ARBA00022989"/>
    </source>
</evidence>
<evidence type="ECO:0000256" key="3">
    <source>
        <dbReference type="ARBA" id="ARBA00022692"/>
    </source>
</evidence>